<feature type="region of interest" description="Disordered" evidence="1">
    <location>
        <begin position="217"/>
        <end position="266"/>
    </location>
</feature>
<proteinExistence type="predicted"/>
<reference evidence="2" key="1">
    <citation type="submission" date="2017-09" db="EMBL/GenBank/DDBJ databases">
        <title>Contemporary evolution of a Lepidopteran species, Heliothis virescens, in response to modern agricultural practices.</title>
        <authorList>
            <person name="Fritz M.L."/>
            <person name="Deyonke A.M."/>
            <person name="Papanicolaou A."/>
            <person name="Micinski S."/>
            <person name="Westbrook J."/>
            <person name="Gould F."/>
        </authorList>
    </citation>
    <scope>NUCLEOTIDE SEQUENCE [LARGE SCALE GENOMIC DNA]</scope>
    <source>
        <strain evidence="2">HvINT-</strain>
        <tissue evidence="2">Whole body</tissue>
    </source>
</reference>
<name>A0A2A4JEL3_HELVI</name>
<organism evidence="2">
    <name type="scientific">Heliothis virescens</name>
    <name type="common">Tobacco budworm moth</name>
    <dbReference type="NCBI Taxonomy" id="7102"/>
    <lineage>
        <taxon>Eukaryota</taxon>
        <taxon>Metazoa</taxon>
        <taxon>Ecdysozoa</taxon>
        <taxon>Arthropoda</taxon>
        <taxon>Hexapoda</taxon>
        <taxon>Insecta</taxon>
        <taxon>Pterygota</taxon>
        <taxon>Neoptera</taxon>
        <taxon>Endopterygota</taxon>
        <taxon>Lepidoptera</taxon>
        <taxon>Glossata</taxon>
        <taxon>Ditrysia</taxon>
        <taxon>Noctuoidea</taxon>
        <taxon>Noctuidae</taxon>
        <taxon>Heliothinae</taxon>
        <taxon>Heliothis</taxon>
    </lineage>
</organism>
<dbReference type="EMBL" id="NWSH01001816">
    <property type="protein sequence ID" value="PCG70034.1"/>
    <property type="molecule type" value="Genomic_DNA"/>
</dbReference>
<evidence type="ECO:0000256" key="1">
    <source>
        <dbReference type="SAM" id="MobiDB-lite"/>
    </source>
</evidence>
<feature type="compositionally biased region" description="Polar residues" evidence="1">
    <location>
        <begin position="219"/>
        <end position="232"/>
    </location>
</feature>
<sequence length="379" mass="43851">MVGTVRMDKREVPLSFREAYHTRLNISVIQDQVARATSRVALVVVILGQAEDILEVGKEGRNWSRSILPTINQEIGHIQARRDRNVLPPNEQSVNEEEALFHEIDKKEFRWEEMDGCQMEEPNTFAPCREFVDPYDAFRSYWDDSIISHIVDENQQMVWKTIYLDSDDDSVPYFHELCHDFEIDDDVEERTERVATVSVLESTYPISRNSRLSIRSRVHSTLQSQQTEGQLQKNEENKEADPAWKKNPHMTVKQQAPKLQKKSPLEDKKLLPVTTELLKAAEELLMWSSQEDSSNAEIENLNSGKPISKENRLHQLSVESVNGVLRLRSRIRAVQDMTEQFKNPLVIDGDHPTVKRWVQAVHRQLHHAGVEATVIECRQ</sequence>
<accession>A0A2A4JEL3</accession>
<gene>
    <name evidence="2" type="ORF">B5V51_3428</name>
</gene>
<evidence type="ECO:0000313" key="2">
    <source>
        <dbReference type="EMBL" id="PCG70034.1"/>
    </source>
</evidence>
<feature type="compositionally biased region" description="Basic and acidic residues" evidence="1">
    <location>
        <begin position="233"/>
        <end position="244"/>
    </location>
</feature>
<protein>
    <submittedName>
        <fullName evidence="2">Uncharacterized protein</fullName>
    </submittedName>
</protein>
<comment type="caution">
    <text evidence="2">The sequence shown here is derived from an EMBL/GenBank/DDBJ whole genome shotgun (WGS) entry which is preliminary data.</text>
</comment>
<dbReference type="AlphaFoldDB" id="A0A2A4JEL3"/>